<dbReference type="Proteomes" id="UP000487350">
    <property type="component" value="Unassembled WGS sequence"/>
</dbReference>
<dbReference type="Pfam" id="PF01168">
    <property type="entry name" value="Ala_racemase_N"/>
    <property type="match status" value="1"/>
</dbReference>
<proteinExistence type="inferred from homology"/>
<dbReference type="Gene3D" id="2.40.37.20">
    <property type="entry name" value="D-serine dehydratase-like domain"/>
    <property type="match status" value="1"/>
</dbReference>
<dbReference type="SMART" id="SM01119">
    <property type="entry name" value="D-ser_dehydrat"/>
    <property type="match status" value="1"/>
</dbReference>
<feature type="domain" description="D-serine dehydratase-like" evidence="3">
    <location>
        <begin position="287"/>
        <end position="378"/>
    </location>
</feature>
<dbReference type="OrthoDB" id="9772497at2"/>
<evidence type="ECO:0000313" key="5">
    <source>
        <dbReference type="Proteomes" id="UP000487350"/>
    </source>
</evidence>
<keyword evidence="5" id="KW-1185">Reference proteome</keyword>
<evidence type="ECO:0000313" key="4">
    <source>
        <dbReference type="EMBL" id="MRD47043.1"/>
    </source>
</evidence>
<dbReference type="InterPro" id="IPR042208">
    <property type="entry name" value="D-ser_dehydrat-like_sf"/>
</dbReference>
<protein>
    <submittedName>
        <fullName evidence="4">DSD1 family PLP-dependent enzyme</fullName>
    </submittedName>
</protein>
<dbReference type="AlphaFoldDB" id="A0A844B1K8"/>
<reference evidence="4 5" key="1">
    <citation type="submission" date="2019-11" db="EMBL/GenBank/DDBJ databases">
        <title>Caenimonas koreensis gen. nov., sp. nov., isolated from activated sludge.</title>
        <authorList>
            <person name="Seung H.R."/>
        </authorList>
    </citation>
    <scope>NUCLEOTIDE SEQUENCE [LARGE SCALE GENOMIC DNA]</scope>
    <source>
        <strain evidence="4 5">EMB320</strain>
    </source>
</reference>
<evidence type="ECO:0000259" key="3">
    <source>
        <dbReference type="SMART" id="SM01119"/>
    </source>
</evidence>
<organism evidence="4 5">
    <name type="scientific">Caenimonas koreensis DSM 17982</name>
    <dbReference type="NCBI Taxonomy" id="1121255"/>
    <lineage>
        <taxon>Bacteria</taxon>
        <taxon>Pseudomonadati</taxon>
        <taxon>Pseudomonadota</taxon>
        <taxon>Betaproteobacteria</taxon>
        <taxon>Burkholderiales</taxon>
        <taxon>Comamonadaceae</taxon>
        <taxon>Caenimonas</taxon>
    </lineage>
</organism>
<keyword evidence="2" id="KW-0456">Lyase</keyword>
<dbReference type="InterPro" id="IPR026956">
    <property type="entry name" value="D-ser_dehydrat-like_dom"/>
</dbReference>
<dbReference type="GO" id="GO:0008721">
    <property type="term" value="F:D-serine ammonia-lyase activity"/>
    <property type="evidence" value="ECO:0007669"/>
    <property type="project" value="TreeGrafter"/>
</dbReference>
<name>A0A844B1K8_9BURK</name>
<evidence type="ECO:0000256" key="2">
    <source>
        <dbReference type="ARBA" id="ARBA00023239"/>
    </source>
</evidence>
<dbReference type="EMBL" id="WJBU01000006">
    <property type="protein sequence ID" value="MRD47043.1"/>
    <property type="molecule type" value="Genomic_DNA"/>
</dbReference>
<dbReference type="RefSeq" id="WP_153584384.1">
    <property type="nucleotide sequence ID" value="NZ_WJBU01000006.1"/>
</dbReference>
<dbReference type="Pfam" id="PF14031">
    <property type="entry name" value="D-ser_dehydrat"/>
    <property type="match status" value="1"/>
</dbReference>
<dbReference type="InterPro" id="IPR001608">
    <property type="entry name" value="Ala_racemase_N"/>
</dbReference>
<dbReference type="GO" id="GO:0036088">
    <property type="term" value="P:D-serine catabolic process"/>
    <property type="evidence" value="ECO:0007669"/>
    <property type="project" value="TreeGrafter"/>
</dbReference>
<dbReference type="PANTHER" id="PTHR28004">
    <property type="entry name" value="ZGC:162816-RELATED"/>
    <property type="match status" value="1"/>
</dbReference>
<gene>
    <name evidence="4" type="ORF">GHT07_07120</name>
</gene>
<comment type="similarity">
    <text evidence="1">Belongs to the DSD1 family.</text>
</comment>
<sequence>MKLPTKTPVSETLLALVGRSVNDIDTPALVVDIDAMTRNIARMAEFARKHNVRWRPHAKMHKSSALARLQMQAGAIGVCVQKTSEAEAMVAGGVNDIYISNEVIAPSKLARVAALAHMVSAEGCKLAIAVDSLEGVERLAAAMSVARSQHTGNSAVIDVFVELDVGQGRCGLPPGPAAVALVHEIRKHPALRFAGLQAYHGKAQHLRTPKERRDTIAVVVEDVLHTRKLIETEGVPVELITGAGTGSMVCEAASGLYGELQAGSFMFMDADYAANERDPAQPQFEHALFVKTQVMSSHLTHAVCDAGHKSHAIDSGMPRVVAFDPDAELDYSNGGDEHGILRPAGGSQRVPSIGRFLWLIPGHCDPTVNLYDVMIGVTGGLKNGVVDKIIRVDARGAAT</sequence>
<dbReference type="Gene3D" id="3.20.20.10">
    <property type="entry name" value="Alanine racemase"/>
    <property type="match status" value="1"/>
</dbReference>
<evidence type="ECO:0000256" key="1">
    <source>
        <dbReference type="ARBA" id="ARBA00005323"/>
    </source>
</evidence>
<dbReference type="InterPro" id="IPR029066">
    <property type="entry name" value="PLP-binding_barrel"/>
</dbReference>
<dbReference type="CDD" id="cd06819">
    <property type="entry name" value="PLPDE_III_LS_D-TA"/>
    <property type="match status" value="1"/>
</dbReference>
<dbReference type="PANTHER" id="PTHR28004:SF2">
    <property type="entry name" value="D-SERINE DEHYDRATASE"/>
    <property type="match status" value="1"/>
</dbReference>
<dbReference type="InterPro" id="IPR051466">
    <property type="entry name" value="D-amino_acid_metab_enzyme"/>
</dbReference>
<accession>A0A844B1K8</accession>
<comment type="caution">
    <text evidence="4">The sequence shown here is derived from an EMBL/GenBank/DDBJ whole genome shotgun (WGS) entry which is preliminary data.</text>
</comment>
<dbReference type="SUPFAM" id="SSF51419">
    <property type="entry name" value="PLP-binding barrel"/>
    <property type="match status" value="1"/>
</dbReference>